<dbReference type="EMBL" id="UIVS01000002">
    <property type="protein sequence ID" value="SVP91679.1"/>
    <property type="molecule type" value="Genomic_DNA"/>
</dbReference>
<sequence>MVKKDNLNMVKKDNLKMVKKDNLKLLNGFAGDFKNLKNKIHLKFIRYIDLFTIFFLILNKKLKIHNQINYNIIVNFLNSITPNTTTDSTTDSNDIDDNWNEIEELELSICINRFIENARKKYNFIRKNSILQFKHLTFSDFDSCNISIKREPFGLIKTISQHINHTNIITTGNSFNSNNTVNSGNSVNTSNTVTSVLEWDKNKIKKMLMDIINYGISSNEIKSKSVLVGVVSPFILNSHDGLISKFRSVRTIGTDEGYDKKWAYNINKELYTSYNYPLHTLFQFTSTNTIGSTTNSSSTNSSSTNSSTEDTSTKDTNYSSTDTCTYNYRITDLLCDIIFNIFENNNITKEHMKLIEIIKRNLQENTETTQNYGENKQNLQEINEDYEEILMKVSDLKPFPTIYWLMNRNLISRVSELEGQGLIKDIESIICSIIEEFHRSEFSESEFGESEFSTSESDKSEFLGSELLRSESHIFITLLILDNIFYMFRRFQFTHPILIESFYNFFVNSEHFTFIENLQDFNYINFNNKVCNGNNIQNTLIKGIRIMNTLRKYGIGGSEDFFHIKCLHTSLAYDIAEGSIIGSVIKHFI</sequence>
<feature type="region of interest" description="Disordered" evidence="1">
    <location>
        <begin position="292"/>
        <end position="318"/>
    </location>
</feature>
<evidence type="ECO:0000256" key="1">
    <source>
        <dbReference type="SAM" id="MobiDB-lite"/>
    </source>
</evidence>
<dbReference type="EMBL" id="UIVT01000002">
    <property type="protein sequence ID" value="SVP91235.1"/>
    <property type="molecule type" value="Genomic_DNA"/>
</dbReference>
<dbReference type="Pfam" id="PF04417">
    <property type="entry name" value="DUF501"/>
    <property type="match status" value="1"/>
</dbReference>
<feature type="compositionally biased region" description="Low complexity" evidence="1">
    <location>
        <begin position="292"/>
        <end position="317"/>
    </location>
</feature>
<name>A0A3B0MN71_THEAN</name>
<proteinExistence type="predicted"/>
<gene>
    <name evidence="2" type="ORF">TAT_000174500</name>
    <name evidence="3" type="ORF">TAV_000174700</name>
</gene>
<dbReference type="AlphaFoldDB" id="A0A3B0MN71"/>
<reference evidence="2" key="1">
    <citation type="submission" date="2018-07" db="EMBL/GenBank/DDBJ databases">
        <authorList>
            <person name="Quirk P.G."/>
            <person name="Krulwich T.A."/>
        </authorList>
    </citation>
    <scope>NUCLEOTIDE SEQUENCE</scope>
    <source>
        <strain evidence="2">Anand</strain>
    </source>
</reference>
<dbReference type="VEuPathDB" id="PiroplasmaDB:TA13090"/>
<protein>
    <submittedName>
        <fullName evidence="2">Uncharacterized protein</fullName>
    </submittedName>
</protein>
<evidence type="ECO:0000313" key="3">
    <source>
        <dbReference type="EMBL" id="SVP91679.1"/>
    </source>
</evidence>
<dbReference type="InterPro" id="IPR007511">
    <property type="entry name" value="DUF501"/>
</dbReference>
<evidence type="ECO:0000313" key="2">
    <source>
        <dbReference type="EMBL" id="SVP91235.1"/>
    </source>
</evidence>
<accession>A0A3B0MN71</accession>
<organism evidence="2">
    <name type="scientific">Theileria annulata</name>
    <dbReference type="NCBI Taxonomy" id="5874"/>
    <lineage>
        <taxon>Eukaryota</taxon>
        <taxon>Sar</taxon>
        <taxon>Alveolata</taxon>
        <taxon>Apicomplexa</taxon>
        <taxon>Aconoidasida</taxon>
        <taxon>Piroplasmida</taxon>
        <taxon>Theileriidae</taxon>
        <taxon>Theileria</taxon>
    </lineage>
</organism>